<dbReference type="AlphaFoldDB" id="A0A4R9AS98"/>
<dbReference type="InterPro" id="IPR011611">
    <property type="entry name" value="PfkB_dom"/>
</dbReference>
<evidence type="ECO:0000256" key="6">
    <source>
        <dbReference type="PIRNR" id="PIRNR000535"/>
    </source>
</evidence>
<dbReference type="InterPro" id="IPR002173">
    <property type="entry name" value="Carboh/pur_kinase_PfkB_CS"/>
</dbReference>
<comment type="similarity">
    <text evidence="1">Belongs to the carbohydrate kinase PfkB family.</text>
</comment>
<dbReference type="Proteomes" id="UP000298154">
    <property type="component" value="Unassembled WGS sequence"/>
</dbReference>
<dbReference type="Pfam" id="PF00294">
    <property type="entry name" value="PfkB"/>
    <property type="match status" value="1"/>
</dbReference>
<dbReference type="RefSeq" id="WP_134553916.1">
    <property type="nucleotide sequence ID" value="NZ_SOHK01000005.1"/>
</dbReference>
<evidence type="ECO:0000256" key="4">
    <source>
        <dbReference type="ARBA" id="ARBA00022777"/>
    </source>
</evidence>
<name>A0A4R9AS98_9MICO</name>
<dbReference type="EMBL" id="SOHK01000005">
    <property type="protein sequence ID" value="TFD68708.1"/>
    <property type="molecule type" value="Genomic_DNA"/>
</dbReference>
<dbReference type="InterPro" id="IPR029056">
    <property type="entry name" value="Ribokinase-like"/>
</dbReference>
<dbReference type="PANTHER" id="PTHR46566:SF5">
    <property type="entry name" value="1-PHOSPHOFRUCTOKINASE"/>
    <property type="match status" value="1"/>
</dbReference>
<evidence type="ECO:0000256" key="3">
    <source>
        <dbReference type="ARBA" id="ARBA00022741"/>
    </source>
</evidence>
<dbReference type="PIRSF" id="PIRSF000535">
    <property type="entry name" value="1PFK/6PFK/LacC"/>
    <property type="match status" value="1"/>
</dbReference>
<dbReference type="SUPFAM" id="SSF53613">
    <property type="entry name" value="Ribokinase-like"/>
    <property type="match status" value="1"/>
</dbReference>
<keyword evidence="9" id="KW-1185">Reference proteome</keyword>
<reference evidence="8 9" key="1">
    <citation type="submission" date="2019-03" db="EMBL/GenBank/DDBJ databases">
        <title>Genomics of glacier-inhabiting Cryobacterium strains.</title>
        <authorList>
            <person name="Liu Q."/>
            <person name="Xin Y.-H."/>
        </authorList>
    </citation>
    <scope>NUCLEOTIDE SEQUENCE [LARGE SCALE GENOMIC DNA]</scope>
    <source>
        <strain evidence="8 9">Sr36</strain>
    </source>
</reference>
<dbReference type="GO" id="GO:0005524">
    <property type="term" value="F:ATP binding"/>
    <property type="evidence" value="ECO:0007669"/>
    <property type="project" value="UniProtKB-KW"/>
</dbReference>
<evidence type="ECO:0000259" key="7">
    <source>
        <dbReference type="Pfam" id="PF00294"/>
    </source>
</evidence>
<dbReference type="PANTHER" id="PTHR46566">
    <property type="entry name" value="1-PHOSPHOFRUCTOKINASE-RELATED"/>
    <property type="match status" value="1"/>
</dbReference>
<evidence type="ECO:0000313" key="9">
    <source>
        <dbReference type="Proteomes" id="UP000298154"/>
    </source>
</evidence>
<dbReference type="GO" id="GO:0008443">
    <property type="term" value="F:phosphofructokinase activity"/>
    <property type="evidence" value="ECO:0007669"/>
    <property type="project" value="TreeGrafter"/>
</dbReference>
<evidence type="ECO:0000256" key="5">
    <source>
        <dbReference type="ARBA" id="ARBA00022840"/>
    </source>
</evidence>
<dbReference type="Gene3D" id="3.40.1190.20">
    <property type="match status" value="1"/>
</dbReference>
<comment type="caution">
    <text evidence="8">The sequence shown here is derived from an EMBL/GenBank/DDBJ whole genome shotgun (WGS) entry which is preliminary data.</text>
</comment>
<dbReference type="InterPro" id="IPR017583">
    <property type="entry name" value="Tagatose/fructose_Pkinase"/>
</dbReference>
<evidence type="ECO:0000256" key="2">
    <source>
        <dbReference type="ARBA" id="ARBA00022679"/>
    </source>
</evidence>
<gene>
    <name evidence="8" type="ORF">E3T47_01625</name>
</gene>
<dbReference type="OrthoDB" id="9801219at2"/>
<protein>
    <submittedName>
        <fullName evidence="8">1-phosphofructokinase</fullName>
    </submittedName>
</protein>
<keyword evidence="2 6" id="KW-0808">Transferase</keyword>
<evidence type="ECO:0000313" key="8">
    <source>
        <dbReference type="EMBL" id="TFD68708.1"/>
    </source>
</evidence>
<dbReference type="PROSITE" id="PS00584">
    <property type="entry name" value="PFKB_KINASES_2"/>
    <property type="match status" value="1"/>
</dbReference>
<accession>A0A4R9AS98</accession>
<keyword evidence="5" id="KW-0067">ATP-binding</keyword>
<keyword evidence="3" id="KW-0547">Nucleotide-binding</keyword>
<dbReference type="CDD" id="cd01164">
    <property type="entry name" value="FruK_PfkB_like"/>
    <property type="match status" value="1"/>
</dbReference>
<dbReference type="NCBIfam" id="TIGR03168">
    <property type="entry name" value="1-PFK"/>
    <property type="match status" value="1"/>
</dbReference>
<feature type="domain" description="Carbohydrate kinase PfkB" evidence="7">
    <location>
        <begin position="8"/>
        <end position="298"/>
    </location>
</feature>
<evidence type="ECO:0000256" key="1">
    <source>
        <dbReference type="ARBA" id="ARBA00010688"/>
    </source>
</evidence>
<organism evidence="8 9">
    <name type="scientific">Cryobacterium ruanii</name>
    <dbReference type="NCBI Taxonomy" id="1259197"/>
    <lineage>
        <taxon>Bacteria</taxon>
        <taxon>Bacillati</taxon>
        <taxon>Actinomycetota</taxon>
        <taxon>Actinomycetes</taxon>
        <taxon>Micrococcales</taxon>
        <taxon>Microbacteriaceae</taxon>
        <taxon>Cryobacterium</taxon>
    </lineage>
</organism>
<keyword evidence="4 8" id="KW-0418">Kinase</keyword>
<sequence length="333" mass="33464">MIVTLTPNPSLDRTIELAGPLERGEVQRAVAAHSEPGGKGVNICRALEASGISSLAILPGDADDPVLLALTSQGIPHLGLPIAAPLRSNVAITEPDGTTTKLNEPGPVLTLAQQDALVDLVLDQSVGASWLVLAGSVPPGVPDDFYARIIRELRARFGSDAPKVAVDSSGGPLAAAALARPDLLKPNGEELAELSGLFDGDTLEANPARVVDAARVLIAGGVGAVLATLGAKGAVLVTAEGSWIATTPPMIAVSTVGAGDSALAGYLLQSNAGASAPDCLRQATAHGAAAAALPGSTVPALHQTNPSAVTVTDLAPAPVPRPVLVSYPQEDIQ</sequence>
<proteinExistence type="inferred from homology"/>
<dbReference type="GO" id="GO:0005829">
    <property type="term" value="C:cytosol"/>
    <property type="evidence" value="ECO:0007669"/>
    <property type="project" value="TreeGrafter"/>
</dbReference>